<evidence type="ECO:0000313" key="2">
    <source>
        <dbReference type="Proteomes" id="UP000008207"/>
    </source>
</evidence>
<evidence type="ECO:0000313" key="1">
    <source>
        <dbReference type="EMBL" id="ACL58170.1"/>
    </source>
</evidence>
<reference evidence="1 2" key="1">
    <citation type="submission" date="2009-01" db="EMBL/GenBank/DDBJ databases">
        <title>Complete sequence of chromosome of Methylobacterium nodulans ORS 2060.</title>
        <authorList>
            <consortium name="US DOE Joint Genome Institute"/>
            <person name="Lucas S."/>
            <person name="Copeland A."/>
            <person name="Lapidus A."/>
            <person name="Glavina del Rio T."/>
            <person name="Dalin E."/>
            <person name="Tice H."/>
            <person name="Bruce D."/>
            <person name="Goodwin L."/>
            <person name="Pitluck S."/>
            <person name="Sims D."/>
            <person name="Brettin T."/>
            <person name="Detter J.C."/>
            <person name="Han C."/>
            <person name="Larimer F."/>
            <person name="Land M."/>
            <person name="Hauser L."/>
            <person name="Kyrpides N."/>
            <person name="Ivanova N."/>
            <person name="Marx C.J."/>
            <person name="Richardson P."/>
        </authorList>
    </citation>
    <scope>NUCLEOTIDE SEQUENCE [LARGE SCALE GENOMIC DNA]</scope>
    <source>
        <strain evidence="2">LMG 21967 / CNCM I-2342 / ORS 2060</strain>
    </source>
</reference>
<dbReference type="AlphaFoldDB" id="B8IKY2"/>
<protein>
    <submittedName>
        <fullName evidence="1">Uncharacterized protein</fullName>
    </submittedName>
</protein>
<gene>
    <name evidence="1" type="ordered locus">Mnod_3246</name>
</gene>
<name>B8IKY2_METNO</name>
<dbReference type="EMBL" id="CP001349">
    <property type="protein sequence ID" value="ACL58170.1"/>
    <property type="molecule type" value="Genomic_DNA"/>
</dbReference>
<dbReference type="Proteomes" id="UP000008207">
    <property type="component" value="Chromosome"/>
</dbReference>
<dbReference type="KEGG" id="mno:Mnod_3246"/>
<accession>B8IKY2</accession>
<sequence length="55" mass="6326">MHWLTHLGVENDAVQVYAHLIVLYESWSKPTRPRRVMAYAEPELVDGPLYSADIS</sequence>
<keyword evidence="2" id="KW-1185">Reference proteome</keyword>
<organism evidence="1 2">
    <name type="scientific">Methylobacterium nodulans (strain LMG 21967 / CNCM I-2342 / ORS 2060)</name>
    <dbReference type="NCBI Taxonomy" id="460265"/>
    <lineage>
        <taxon>Bacteria</taxon>
        <taxon>Pseudomonadati</taxon>
        <taxon>Pseudomonadota</taxon>
        <taxon>Alphaproteobacteria</taxon>
        <taxon>Hyphomicrobiales</taxon>
        <taxon>Methylobacteriaceae</taxon>
        <taxon>Methylobacterium</taxon>
    </lineage>
</organism>
<dbReference type="HOGENOM" id="CLU_3027107_0_0_5"/>
<proteinExistence type="predicted"/>